<evidence type="ECO:0000313" key="4">
    <source>
        <dbReference type="RefSeq" id="XP_022964739.1"/>
    </source>
</evidence>
<dbReference type="RefSeq" id="XP_022964739.1">
    <property type="nucleotide sequence ID" value="XM_023108971.1"/>
</dbReference>
<name>A0A6J1HP46_CUCMO</name>
<proteinExistence type="predicted"/>
<evidence type="ECO:0000256" key="1">
    <source>
        <dbReference type="SAM" id="MobiDB-lite"/>
    </source>
</evidence>
<keyword evidence="2" id="KW-0812">Transmembrane</keyword>
<sequence length="129" mass="14585">MRTVVGAEAIREIGNSIDCVCFFSTTAAEELASTKLMEGIHLLRWKREEEGDMGLRAGRLCSLLLFMVLIVWCLPVSGKHDEDMKMSIMLGKKSLIMNINDYDDPTANQRHSPFKSKPKMPQKGRKRKG</sequence>
<organism evidence="3 4">
    <name type="scientific">Cucurbita moschata</name>
    <name type="common">Winter crookneck squash</name>
    <name type="synonym">Cucurbita pepo var. moschata</name>
    <dbReference type="NCBI Taxonomy" id="3662"/>
    <lineage>
        <taxon>Eukaryota</taxon>
        <taxon>Viridiplantae</taxon>
        <taxon>Streptophyta</taxon>
        <taxon>Embryophyta</taxon>
        <taxon>Tracheophyta</taxon>
        <taxon>Spermatophyta</taxon>
        <taxon>Magnoliopsida</taxon>
        <taxon>eudicotyledons</taxon>
        <taxon>Gunneridae</taxon>
        <taxon>Pentapetalae</taxon>
        <taxon>rosids</taxon>
        <taxon>fabids</taxon>
        <taxon>Cucurbitales</taxon>
        <taxon>Cucurbitaceae</taxon>
        <taxon>Cucurbiteae</taxon>
        <taxon>Cucurbita</taxon>
    </lineage>
</organism>
<keyword evidence="2" id="KW-0472">Membrane</keyword>
<keyword evidence="3" id="KW-1185">Reference proteome</keyword>
<accession>A0A6J1HP46</accession>
<dbReference type="PANTHER" id="PTHR37177:SF4">
    <property type="entry name" value="PROTEIN PSY1"/>
    <property type="match status" value="1"/>
</dbReference>
<dbReference type="InterPro" id="IPR034430">
    <property type="entry name" value="PSY"/>
</dbReference>
<dbReference type="PANTHER" id="PTHR37177">
    <property type="entry name" value="PROTEIN PSY1"/>
    <property type="match status" value="1"/>
</dbReference>
<dbReference type="Proteomes" id="UP000504609">
    <property type="component" value="Unplaced"/>
</dbReference>
<protein>
    <submittedName>
        <fullName evidence="4">Uncharacterized protein LOC111464728</fullName>
    </submittedName>
</protein>
<feature type="compositionally biased region" description="Basic residues" evidence="1">
    <location>
        <begin position="112"/>
        <end position="129"/>
    </location>
</feature>
<dbReference type="AlphaFoldDB" id="A0A6J1HP46"/>
<dbReference type="GeneID" id="111464728"/>
<evidence type="ECO:0000256" key="2">
    <source>
        <dbReference type="SAM" id="Phobius"/>
    </source>
</evidence>
<gene>
    <name evidence="4" type="primary">LOC111464728</name>
</gene>
<feature type="transmembrane region" description="Helical" evidence="2">
    <location>
        <begin position="57"/>
        <end position="76"/>
    </location>
</feature>
<dbReference type="KEGG" id="cmos:111464728"/>
<keyword evidence="2" id="KW-1133">Transmembrane helix</keyword>
<evidence type="ECO:0000313" key="3">
    <source>
        <dbReference type="Proteomes" id="UP000504609"/>
    </source>
</evidence>
<feature type="region of interest" description="Disordered" evidence="1">
    <location>
        <begin position="101"/>
        <end position="129"/>
    </location>
</feature>
<reference evidence="4" key="1">
    <citation type="submission" date="2025-08" db="UniProtKB">
        <authorList>
            <consortium name="RefSeq"/>
        </authorList>
    </citation>
    <scope>IDENTIFICATION</scope>
    <source>
        <tissue evidence="4">Young leaves</tissue>
    </source>
</reference>